<keyword evidence="3" id="KW-1185">Reference proteome</keyword>
<gene>
    <name evidence="2" type="ORF">G9U52_21430</name>
</gene>
<reference evidence="2" key="1">
    <citation type="submission" date="2020-03" db="EMBL/GenBank/DDBJ databases">
        <title>Draft sequencing of Paenibacilllus sp. S3N08.</title>
        <authorList>
            <person name="Kim D.-U."/>
        </authorList>
    </citation>
    <scope>NUCLEOTIDE SEQUENCE</scope>
    <source>
        <strain evidence="2">S3N08</strain>
    </source>
</reference>
<dbReference type="SUPFAM" id="SSF55729">
    <property type="entry name" value="Acyl-CoA N-acyltransferases (Nat)"/>
    <property type="match status" value="1"/>
</dbReference>
<accession>A0ABX0J7J9</accession>
<evidence type="ECO:0000313" key="2">
    <source>
        <dbReference type="EMBL" id="NHN32407.1"/>
    </source>
</evidence>
<dbReference type="InterPro" id="IPR016181">
    <property type="entry name" value="Acyl_CoA_acyltransferase"/>
</dbReference>
<proteinExistence type="predicted"/>
<evidence type="ECO:0000313" key="3">
    <source>
        <dbReference type="Proteomes" id="UP001165962"/>
    </source>
</evidence>
<dbReference type="Proteomes" id="UP001165962">
    <property type="component" value="Unassembled WGS sequence"/>
</dbReference>
<evidence type="ECO:0000259" key="1">
    <source>
        <dbReference type="PROSITE" id="PS51186"/>
    </source>
</evidence>
<protein>
    <submittedName>
        <fullName evidence="2">GNAT family N-acetyltransferase</fullName>
    </submittedName>
</protein>
<feature type="domain" description="N-acetyltransferase" evidence="1">
    <location>
        <begin position="15"/>
        <end position="165"/>
    </location>
</feature>
<comment type="caution">
    <text evidence="2">The sequence shown here is derived from an EMBL/GenBank/DDBJ whole genome shotgun (WGS) entry which is preliminary data.</text>
</comment>
<organism evidence="2 3">
    <name type="scientific">Paenibacillus agricola</name>
    <dbReference type="NCBI Taxonomy" id="2716264"/>
    <lineage>
        <taxon>Bacteria</taxon>
        <taxon>Bacillati</taxon>
        <taxon>Bacillota</taxon>
        <taxon>Bacilli</taxon>
        <taxon>Bacillales</taxon>
        <taxon>Paenibacillaceae</taxon>
        <taxon>Paenibacillus</taxon>
    </lineage>
</organism>
<name>A0ABX0J7J9_9BACL</name>
<dbReference type="PROSITE" id="PS51186">
    <property type="entry name" value="GNAT"/>
    <property type="match status" value="1"/>
</dbReference>
<dbReference type="CDD" id="cd04301">
    <property type="entry name" value="NAT_SF"/>
    <property type="match status" value="1"/>
</dbReference>
<dbReference type="EMBL" id="JAAOIW010000008">
    <property type="protein sequence ID" value="NHN32407.1"/>
    <property type="molecule type" value="Genomic_DNA"/>
</dbReference>
<dbReference type="RefSeq" id="WP_166152699.1">
    <property type="nucleotide sequence ID" value="NZ_JAAOIW010000008.1"/>
</dbReference>
<dbReference type="Pfam" id="PF00583">
    <property type="entry name" value="Acetyltransf_1"/>
    <property type="match status" value="1"/>
</dbReference>
<dbReference type="PANTHER" id="PTHR43072">
    <property type="entry name" value="N-ACETYLTRANSFERASE"/>
    <property type="match status" value="1"/>
</dbReference>
<dbReference type="InterPro" id="IPR000182">
    <property type="entry name" value="GNAT_dom"/>
</dbReference>
<dbReference type="Gene3D" id="3.40.630.30">
    <property type="match status" value="1"/>
</dbReference>
<sequence length="165" mass="19808">MSKVIFQVKSMQNELEARRVSDFFLSEYAFDDQNHTPGEIVHFSQWPFESLKIPNHRHWYVENERGDIVGVISTRENEHRTGGYLWDYMVVHKNYRRMGIATQLYETMVEFAKQQDGRYILTYTCDLPQYDSIQRMFKGLGFELIGKYPDYYYNGEARLAYWRSL</sequence>